<name>A0A6G1I964_9PEZI</name>
<reference evidence="2" key="1">
    <citation type="journal article" date="2020" name="Stud. Mycol.">
        <title>101 Dothideomycetes genomes: a test case for predicting lifestyles and emergence of pathogens.</title>
        <authorList>
            <person name="Haridas S."/>
            <person name="Albert R."/>
            <person name="Binder M."/>
            <person name="Bloem J."/>
            <person name="Labutti K."/>
            <person name="Salamov A."/>
            <person name="Andreopoulos B."/>
            <person name="Baker S."/>
            <person name="Barry K."/>
            <person name="Bills G."/>
            <person name="Bluhm B."/>
            <person name="Cannon C."/>
            <person name="Castanera R."/>
            <person name="Culley D."/>
            <person name="Daum C."/>
            <person name="Ezra D."/>
            <person name="Gonzalez J."/>
            <person name="Henrissat B."/>
            <person name="Kuo A."/>
            <person name="Liang C."/>
            <person name="Lipzen A."/>
            <person name="Lutzoni F."/>
            <person name="Magnuson J."/>
            <person name="Mondo S."/>
            <person name="Nolan M."/>
            <person name="Ohm R."/>
            <person name="Pangilinan J."/>
            <person name="Park H.-J."/>
            <person name="Ramirez L."/>
            <person name="Alfaro M."/>
            <person name="Sun H."/>
            <person name="Tritt A."/>
            <person name="Yoshinaga Y."/>
            <person name="Zwiers L.-H."/>
            <person name="Turgeon B."/>
            <person name="Goodwin S."/>
            <person name="Spatafora J."/>
            <person name="Crous P."/>
            <person name="Grigoriev I."/>
        </authorList>
    </citation>
    <scope>NUCLEOTIDE SEQUENCE</scope>
    <source>
        <strain evidence="2">CBS 262.69</strain>
    </source>
</reference>
<feature type="compositionally biased region" description="Basic and acidic residues" evidence="1">
    <location>
        <begin position="14"/>
        <end position="23"/>
    </location>
</feature>
<sequence>MGRREEGGPAGAGRARDRSRGDRLSQPMYSTISRRSSHACFAAEAAAAHPRAHTSPSPHAPKFHDWPALPQCFETPRTAYADRRLYIHRSEIGTATQLAHHTHILSTAPPALRNRPHRKSCSAHWGDVSWRCAAGDADLPVVSRDRRLGRGICIALQIAAGYFVRKAAGEERW</sequence>
<gene>
    <name evidence="2" type="ORF">EJ06DRAFT_1016</name>
</gene>
<feature type="region of interest" description="Disordered" evidence="1">
    <location>
        <begin position="1"/>
        <end position="32"/>
    </location>
</feature>
<evidence type="ECO:0000313" key="3">
    <source>
        <dbReference type="Proteomes" id="UP000799640"/>
    </source>
</evidence>
<evidence type="ECO:0000313" key="2">
    <source>
        <dbReference type="EMBL" id="KAF2404853.1"/>
    </source>
</evidence>
<organism evidence="2 3">
    <name type="scientific">Trichodelitschia bisporula</name>
    <dbReference type="NCBI Taxonomy" id="703511"/>
    <lineage>
        <taxon>Eukaryota</taxon>
        <taxon>Fungi</taxon>
        <taxon>Dikarya</taxon>
        <taxon>Ascomycota</taxon>
        <taxon>Pezizomycotina</taxon>
        <taxon>Dothideomycetes</taxon>
        <taxon>Dothideomycetes incertae sedis</taxon>
        <taxon>Phaeotrichales</taxon>
        <taxon>Phaeotrichaceae</taxon>
        <taxon>Trichodelitschia</taxon>
    </lineage>
</organism>
<accession>A0A6G1I964</accession>
<dbReference type="Proteomes" id="UP000799640">
    <property type="component" value="Unassembled WGS sequence"/>
</dbReference>
<evidence type="ECO:0000256" key="1">
    <source>
        <dbReference type="SAM" id="MobiDB-lite"/>
    </source>
</evidence>
<proteinExistence type="predicted"/>
<protein>
    <submittedName>
        <fullName evidence="2">Uncharacterized protein</fullName>
    </submittedName>
</protein>
<dbReference type="AlphaFoldDB" id="A0A6G1I964"/>
<keyword evidence="3" id="KW-1185">Reference proteome</keyword>
<dbReference type="EMBL" id="ML996687">
    <property type="protein sequence ID" value="KAF2404853.1"/>
    <property type="molecule type" value="Genomic_DNA"/>
</dbReference>